<keyword evidence="2" id="KW-0808">Transferase</keyword>
<dbReference type="InterPro" id="IPR051531">
    <property type="entry name" value="N-acetyltransferase"/>
</dbReference>
<dbReference type="PROSITE" id="PS51186">
    <property type="entry name" value="GNAT"/>
    <property type="match status" value="1"/>
</dbReference>
<feature type="domain" description="N-acetyltransferase" evidence="1">
    <location>
        <begin position="25"/>
        <end position="192"/>
    </location>
</feature>
<dbReference type="PANTHER" id="PTHR43792">
    <property type="entry name" value="GNAT FAMILY, PUTATIVE (AFU_ORTHOLOGUE AFUA_3G00765)-RELATED-RELATED"/>
    <property type="match status" value="1"/>
</dbReference>
<dbReference type="Proteomes" id="UP000186096">
    <property type="component" value="Unassembled WGS sequence"/>
</dbReference>
<evidence type="ECO:0000259" key="1">
    <source>
        <dbReference type="PROSITE" id="PS51186"/>
    </source>
</evidence>
<accession>A0A1N6R3P9</accession>
<keyword evidence="3" id="KW-1185">Reference proteome</keyword>
<dbReference type="EMBL" id="FTNI01000001">
    <property type="protein sequence ID" value="SIQ23397.1"/>
    <property type="molecule type" value="Genomic_DNA"/>
</dbReference>
<dbReference type="CDD" id="cd04301">
    <property type="entry name" value="NAT_SF"/>
    <property type="match status" value="1"/>
</dbReference>
<proteinExistence type="predicted"/>
<dbReference type="Pfam" id="PF13302">
    <property type="entry name" value="Acetyltransf_3"/>
    <property type="match status" value="1"/>
</dbReference>
<reference evidence="3" key="1">
    <citation type="submission" date="2017-01" db="EMBL/GenBank/DDBJ databases">
        <authorList>
            <person name="Varghese N."/>
            <person name="Submissions S."/>
        </authorList>
    </citation>
    <scope>NUCLEOTIDE SEQUENCE [LARGE SCALE GENOMIC DNA]</scope>
    <source>
        <strain evidence="3">ATCC 12950</strain>
    </source>
</reference>
<dbReference type="InterPro" id="IPR000182">
    <property type="entry name" value="GNAT_dom"/>
</dbReference>
<sequence length="205" mass="22470">MGRPVPARTLGGVFTPPYPITTPRLVLRPFTETDLDDLHAFHSLPEVARYLYWDARTREETKAALDRKIACASLGEGGDMLCVAAESAGGGPVIGDLTLFLRSREHRQGEIGFVFNPAYQGRGLATEAAREVLRIAFEGLGLHRVHGNCDARNTASARLMERLGMRKEAHLVENEFFAGAWSDELIYAMLAREWHAGAAGARPPA</sequence>
<dbReference type="PANTHER" id="PTHR43792:SF1">
    <property type="entry name" value="N-ACETYLTRANSFERASE DOMAIN-CONTAINING PROTEIN"/>
    <property type="match status" value="1"/>
</dbReference>
<name>A0A1N6R3P9_9ACTN</name>
<dbReference type="InterPro" id="IPR016181">
    <property type="entry name" value="Acyl_CoA_acyltransferase"/>
</dbReference>
<evidence type="ECO:0000313" key="2">
    <source>
        <dbReference type="EMBL" id="SIQ23397.1"/>
    </source>
</evidence>
<evidence type="ECO:0000313" key="3">
    <source>
        <dbReference type="Proteomes" id="UP000186096"/>
    </source>
</evidence>
<dbReference type="GO" id="GO:0016747">
    <property type="term" value="F:acyltransferase activity, transferring groups other than amino-acyl groups"/>
    <property type="evidence" value="ECO:0007669"/>
    <property type="project" value="InterPro"/>
</dbReference>
<dbReference type="AlphaFoldDB" id="A0A1N6R3P9"/>
<gene>
    <name evidence="2" type="ORF">SAMN05421833_101223</name>
</gene>
<dbReference type="STRING" id="58117.SAMN05421833_101223"/>
<dbReference type="Gene3D" id="3.40.630.30">
    <property type="match status" value="1"/>
</dbReference>
<dbReference type="SUPFAM" id="SSF55729">
    <property type="entry name" value="Acyl-CoA N-acyltransferases (Nat)"/>
    <property type="match status" value="1"/>
</dbReference>
<organism evidence="2 3">
    <name type="scientific">Microbispora rosea</name>
    <dbReference type="NCBI Taxonomy" id="58117"/>
    <lineage>
        <taxon>Bacteria</taxon>
        <taxon>Bacillati</taxon>
        <taxon>Actinomycetota</taxon>
        <taxon>Actinomycetes</taxon>
        <taxon>Streptosporangiales</taxon>
        <taxon>Streptosporangiaceae</taxon>
        <taxon>Microbispora</taxon>
    </lineage>
</organism>
<protein>
    <submittedName>
        <fullName evidence="2">Protein N-acetyltransferase, RimJ/RimL family</fullName>
    </submittedName>
</protein>